<protein>
    <submittedName>
        <fullName evidence="1">Uncharacterized protein</fullName>
    </submittedName>
</protein>
<dbReference type="EMBL" id="UINC01006290">
    <property type="protein sequence ID" value="SVA26648.1"/>
    <property type="molecule type" value="Genomic_DNA"/>
</dbReference>
<proteinExistence type="predicted"/>
<organism evidence="1">
    <name type="scientific">marine metagenome</name>
    <dbReference type="NCBI Taxonomy" id="408172"/>
    <lineage>
        <taxon>unclassified sequences</taxon>
        <taxon>metagenomes</taxon>
        <taxon>ecological metagenomes</taxon>
    </lineage>
</organism>
<name>A0A381UG89_9ZZZZ</name>
<evidence type="ECO:0000313" key="1">
    <source>
        <dbReference type="EMBL" id="SVA26648.1"/>
    </source>
</evidence>
<sequence length="53" mass="6071">MVRKSRNLKDLIDVLNELAKTLFTGKLTINFYKDSVGKIQLTRTIKNSNDTNT</sequence>
<gene>
    <name evidence="1" type="ORF">METZ01_LOCUS79502</name>
</gene>
<dbReference type="AlphaFoldDB" id="A0A381UG89"/>
<reference evidence="1" key="1">
    <citation type="submission" date="2018-05" db="EMBL/GenBank/DDBJ databases">
        <authorList>
            <person name="Lanie J.A."/>
            <person name="Ng W.-L."/>
            <person name="Kazmierczak K.M."/>
            <person name="Andrzejewski T.M."/>
            <person name="Davidsen T.M."/>
            <person name="Wayne K.J."/>
            <person name="Tettelin H."/>
            <person name="Glass J.I."/>
            <person name="Rusch D."/>
            <person name="Podicherti R."/>
            <person name="Tsui H.-C.T."/>
            <person name="Winkler M.E."/>
        </authorList>
    </citation>
    <scope>NUCLEOTIDE SEQUENCE</scope>
</reference>
<accession>A0A381UG89</accession>